<protein>
    <submittedName>
        <fullName evidence="2">10318_t:CDS:1</fullName>
    </submittedName>
</protein>
<reference evidence="2" key="1">
    <citation type="submission" date="2021-06" db="EMBL/GenBank/DDBJ databases">
        <authorList>
            <person name="Kallberg Y."/>
            <person name="Tangrot J."/>
            <person name="Rosling A."/>
        </authorList>
    </citation>
    <scope>NUCLEOTIDE SEQUENCE</scope>
    <source>
        <strain evidence="2">MA453B</strain>
    </source>
</reference>
<keyword evidence="1" id="KW-1133">Transmembrane helix</keyword>
<gene>
    <name evidence="2" type="ORF">DERYTH_LOCUS14796</name>
</gene>
<keyword evidence="1" id="KW-0812">Transmembrane</keyword>
<keyword evidence="1" id="KW-0472">Membrane</keyword>
<dbReference type="AlphaFoldDB" id="A0A9N9NEC8"/>
<organism evidence="2 3">
    <name type="scientific">Dentiscutata erythropus</name>
    <dbReference type="NCBI Taxonomy" id="1348616"/>
    <lineage>
        <taxon>Eukaryota</taxon>
        <taxon>Fungi</taxon>
        <taxon>Fungi incertae sedis</taxon>
        <taxon>Mucoromycota</taxon>
        <taxon>Glomeromycotina</taxon>
        <taxon>Glomeromycetes</taxon>
        <taxon>Diversisporales</taxon>
        <taxon>Gigasporaceae</taxon>
        <taxon>Dentiscutata</taxon>
    </lineage>
</organism>
<proteinExistence type="predicted"/>
<sequence length="68" mass="7363">FMGSESYWCRCSWNCRYVVSITGDSTLRAFIVVTGVVVSRAASIAVSATATFVVFGIFVTGVLFVSLR</sequence>
<dbReference type="EMBL" id="CAJVPY010011432">
    <property type="protein sequence ID" value="CAG8726982.1"/>
    <property type="molecule type" value="Genomic_DNA"/>
</dbReference>
<feature type="non-terminal residue" evidence="2">
    <location>
        <position position="1"/>
    </location>
</feature>
<name>A0A9N9NEC8_9GLOM</name>
<dbReference type="Proteomes" id="UP000789405">
    <property type="component" value="Unassembled WGS sequence"/>
</dbReference>
<evidence type="ECO:0000313" key="3">
    <source>
        <dbReference type="Proteomes" id="UP000789405"/>
    </source>
</evidence>
<comment type="caution">
    <text evidence="2">The sequence shown here is derived from an EMBL/GenBank/DDBJ whole genome shotgun (WGS) entry which is preliminary data.</text>
</comment>
<feature type="transmembrane region" description="Helical" evidence="1">
    <location>
        <begin position="44"/>
        <end position="67"/>
    </location>
</feature>
<accession>A0A9N9NEC8</accession>
<keyword evidence="3" id="KW-1185">Reference proteome</keyword>
<evidence type="ECO:0000256" key="1">
    <source>
        <dbReference type="SAM" id="Phobius"/>
    </source>
</evidence>
<evidence type="ECO:0000313" key="2">
    <source>
        <dbReference type="EMBL" id="CAG8726982.1"/>
    </source>
</evidence>